<dbReference type="InterPro" id="IPR027417">
    <property type="entry name" value="P-loop_NTPase"/>
</dbReference>
<evidence type="ECO:0000313" key="5">
    <source>
        <dbReference type="EMBL" id="KAK3252827.1"/>
    </source>
</evidence>
<feature type="region of interest" description="Disordered" evidence="3">
    <location>
        <begin position="44"/>
        <end position="65"/>
    </location>
</feature>
<name>A0AAE0CCZ6_9CHLO</name>
<dbReference type="SUPFAM" id="SSF52540">
    <property type="entry name" value="P-loop containing nucleoside triphosphate hydrolases"/>
    <property type="match status" value="1"/>
</dbReference>
<evidence type="ECO:0000259" key="4">
    <source>
        <dbReference type="SMART" id="SM00382"/>
    </source>
</evidence>
<feature type="region of interest" description="Disordered" evidence="3">
    <location>
        <begin position="1558"/>
        <end position="1587"/>
    </location>
</feature>
<feature type="compositionally biased region" description="Polar residues" evidence="3">
    <location>
        <begin position="1143"/>
        <end position="1162"/>
    </location>
</feature>
<dbReference type="PROSITE" id="PS50088">
    <property type="entry name" value="ANK_REPEAT"/>
    <property type="match status" value="1"/>
</dbReference>
<dbReference type="SMART" id="SM00382">
    <property type="entry name" value="AAA"/>
    <property type="match status" value="1"/>
</dbReference>
<dbReference type="PANTHER" id="PTHR46599">
    <property type="entry name" value="PIGGYBAC TRANSPOSABLE ELEMENT-DERIVED PROTEIN 4"/>
    <property type="match status" value="1"/>
</dbReference>
<reference evidence="5 6" key="1">
    <citation type="journal article" date="2015" name="Genome Biol. Evol.">
        <title>Comparative Genomics of a Bacterivorous Green Alga Reveals Evolutionary Causalities and Consequences of Phago-Mixotrophic Mode of Nutrition.</title>
        <authorList>
            <person name="Burns J.A."/>
            <person name="Paasch A."/>
            <person name="Narechania A."/>
            <person name="Kim E."/>
        </authorList>
    </citation>
    <scope>NUCLEOTIDE SEQUENCE [LARGE SCALE GENOMIC DNA]</scope>
    <source>
        <strain evidence="5 6">PLY_AMNH</strain>
    </source>
</reference>
<dbReference type="InterPro" id="IPR036770">
    <property type="entry name" value="Ankyrin_rpt-contain_sf"/>
</dbReference>
<accession>A0AAE0CCZ6</accession>
<dbReference type="Gene3D" id="3.40.50.300">
    <property type="entry name" value="P-loop containing nucleotide triphosphate hydrolases"/>
    <property type="match status" value="1"/>
</dbReference>
<dbReference type="Pfam" id="PF13843">
    <property type="entry name" value="DDE_Tnp_1_7"/>
    <property type="match status" value="1"/>
</dbReference>
<dbReference type="InterPro" id="IPR002110">
    <property type="entry name" value="Ankyrin_rpt"/>
</dbReference>
<dbReference type="Proteomes" id="UP001190700">
    <property type="component" value="Unassembled WGS sequence"/>
</dbReference>
<organism evidence="5 6">
    <name type="scientific">Cymbomonas tetramitiformis</name>
    <dbReference type="NCBI Taxonomy" id="36881"/>
    <lineage>
        <taxon>Eukaryota</taxon>
        <taxon>Viridiplantae</taxon>
        <taxon>Chlorophyta</taxon>
        <taxon>Pyramimonadophyceae</taxon>
        <taxon>Pyramimonadales</taxon>
        <taxon>Pyramimonadaceae</taxon>
        <taxon>Cymbomonas</taxon>
    </lineage>
</organism>
<sequence length="2852" mass="311076">MHEGDDEAPPPTDDSEHLVLALVEEDSSFLPLVEAIASVHLETTASASDSETPTQPASNVSAIPAHPNNPTYIVSLQQSENVNAQGVASLVVEQATDISASTHLLAPESPAQDIQSAEISELQQNLLQATDQTTEPLQGNITEATNSVAPSQPTAEQPSELVTTVTETAPLVEEDIATVQTEIALVDLVTDEAKIGTLNQKELIAQCVLRKVAKGGNKSVLKDRLIKHIQNNPRFVIPTSSISFDANGFRISPSQQPRSQTVPVAAVSIPSANITPAWVEVSAALGDSMRLTRPTFQGSKEGFPSAELKELTPSNHPIDYFDMFLTPDFRRVTLLQNSNANMWKNKSARDIYPLAPAFTSDEMDKFIGVHIRNGLSPVPDIRLHWTNPAKSFVYGDDRMNVIFPRGVDRFKELKGFFHISDPYAKASDKEPFLKVQDIVDHVMHNSRRNWVLGENVSLDEIDIGFQGRSSLKDKIKYKGEGDGFLMDAIAEGGYFFVGHFRHSPCPVVEKEASPLHNRCLYLIDLINEVCPQEWNVVWMDNLFTSAKFLTWLAQRKKFGAGVCRTSGRGLPGCVVQDVVTKKADLAQAVGTVKIARSSDKKVVAVSIYDSKPVHFMTSFHTSVTEIQKQRKIYDVNQGKMVDLPFTRLNVINDYNFNMNGVDLCDQLRNQYRCDGPWMRQRKWWFPIFLWSVEVALSNAYICYRAKCQVAKVKAVPHRVFLERVSERLCGYQPPQLPLASVRRESISSSNASARATRIDEKFVKQNTLRFTGKHPMVLEENVPNTKCGWCKYKNKVGEDIIGKKRKPSAEGYKALINEVQRGTLSNTLSFGQPEEAAQTLARLHAALDHSQIRVENDVSRLLDMLFMSASHCTGDAALLGRLVCTLCCIHGLLLLTTEIKDGGDLSEKKAQWKKAADKLRILCVSRFHSAAQSFGGTALLELHLSQVQLTQVHLPARALSNQIVSAAANIAVGAAKAVLVGSYATLVKGIGQAVFAGLDAASQKLSQTCFEQLKELSEPPADAKLEKWLKERHDEHFKCGEEGQWEPKGGGRWEPKAAFSVVLADLVAARPPRLTPPLLEMVCLGGKDFIGLSNLMALGSHSAADVDARHAALVNLTMWAQEVVLHAAEESGTSQVAVEENETSQAAEESGTSLNAPNQNAADSAKSAEQLPSSDDSWADGYGLQVLAEELEGVIREGTAMLASSAERLTAAVGEAVSEQVRDVLVCGARDAAVRGKPQAVAALAACNSVLDGVEESLQGVHGAAAACLPLLQLTSKLLRAYSMPFPDALVEGAIDRALHELDPEVVRGMESRLRTRLTVVLSAENFVNELGNAITAAQSIGCASASAAQQPDLRPAAPAEKVAERSPRDAVQDLLIQVLSEVVLAELRPPLGALQAFLGLIKGPASKDSHEDARQELMQLAIKLDGEVIRMARGEVERCMKNEEGRAQEGVAAPGQREAESLVDSLQESLPRVVSEWLVSVLGMIRQQLPQSVLSAGESRKTPSLPSGLIDAIAYVDAGVAILAEVSECAAACKDLLRAHVRPPLSQAHAYLSGEARGNTGSRSFFTSRTRRLQASGSRAQVEARPTEDPKIWQHLQLALNGLDWILRKIAGSELAPTLVEDGGTAWEDVAQSSEEEAPPQDAAHDPASKGMVQVTEGFLELSVHLKRTRALAGSLQAASQRLDLRAVAQAHTRNVAEDSLVKAREALLETVKDRVRGMTGEAQKQLAEWADRCTGDLGDVATSALSDTCGALLAPALGLLGEVVNGRRNRLTAHTWQVREVAMLSALRALDALRHDAAALQDAAAALQDDAAAAAAGGSAQADEAAIRAVRNELQAAVLVRQSLERTPSVQALQRHGGALAAELNVPLRAEELRKAMEEERERCAKREREAERERVAAAERHEAWAQAQHVVRQTIDAHLLELEELQKAVAREPDLMRKQLLLVRCRDVHAALAQSSRNVRDIGTGIGVVVGFLTTVNDKLDVVNGSLNALQSSVRELGADLRRMVGRPVLEELAEQRSKRLAQCQELRREVYIAVDGVGRGDEGKFLVSESNEPKDLLEAVKTELLEIKEVSLLLLSGPAGSGKSTFVRHLEVYLETEYVEQTRGERGEVVLVKVSLPTLKNPTADLFREALQQKGLREAQIHELRDLARAGTVQLIFLLDAYDELPSQCLFKNLYMSNSLEQYRDLSEEGAAPLAYPKVIITTRTELLSRAAEYHHAFVPMETGEPARATMEAARAAFLELRIAPFGSKVDAYIHAKVALEVRRELDRQVGALAPLSKEAAEALRAGAGALWRHDALKEGSGGELLDAACAAVTAPGRLSESLERVTRYMRQVPHDLLALQSLPSWPVVWALAGALAETPLGLEQALKSFCEGLARAETGKIWLHRDYRDAFDAIPELRGLTTTPFMVEIVMEILPKLRETRSTDASIKAKLLLLLEVDAVQMVWGCISRWRGPSDSVLLQVQAALEGGSDQAPAQGVESLKKLEEEVVQMLKRQDILLNQPKLVELGLEQLRATGLVSGPMRRRGGGSDGSTAAPDASMDALARPAAEVDWILDEVVEDVIQEEEEGRLLEGTICKVGILYVLKNALCRQKVQGSHIYAMFVCMFVQREARKAVTQIDADTVEREAAQYAQRLALTMVAENVTKVPLRRDSEMFHEESIWDPFLRGGGELLATVQKAAPVQCEGGMLTFIHKTVQEYLCAASLRANLRQILHASAVPLEELTEELLQQELMARHGDAPQPWAQVDLRHEGVVRDFLVDLFLEDVEFISEAAFVVAWAERCCKGGYLAGGGGHACDLLLNNRDDEGRTPLFCAAQSGHAQVAAALLAAGARRDARSKLRPERFGLFGG</sequence>
<evidence type="ECO:0000256" key="1">
    <source>
        <dbReference type="PROSITE-ProRule" id="PRU00023"/>
    </source>
</evidence>
<feature type="region of interest" description="Disordered" evidence="3">
    <location>
        <begin position="2523"/>
        <end position="2544"/>
    </location>
</feature>
<dbReference type="InterPro" id="IPR029526">
    <property type="entry name" value="PGBD"/>
</dbReference>
<evidence type="ECO:0000313" key="6">
    <source>
        <dbReference type="Proteomes" id="UP001190700"/>
    </source>
</evidence>
<keyword evidence="2" id="KW-0175">Coiled coil</keyword>
<dbReference type="Pfam" id="PF00023">
    <property type="entry name" value="Ank"/>
    <property type="match status" value="1"/>
</dbReference>
<protein>
    <recommendedName>
        <fullName evidence="4">AAA+ ATPase domain-containing protein</fullName>
    </recommendedName>
</protein>
<feature type="domain" description="AAA+ ATPase" evidence="4">
    <location>
        <begin position="2073"/>
        <end position="2226"/>
    </location>
</feature>
<feature type="repeat" description="ANK" evidence="1">
    <location>
        <begin position="2809"/>
        <end position="2841"/>
    </location>
</feature>
<evidence type="ECO:0000256" key="2">
    <source>
        <dbReference type="SAM" id="Coils"/>
    </source>
</evidence>
<feature type="compositionally biased region" description="Polar residues" evidence="3">
    <location>
        <begin position="44"/>
        <end position="61"/>
    </location>
</feature>
<dbReference type="EMBL" id="LGRX02025161">
    <property type="protein sequence ID" value="KAK3252827.1"/>
    <property type="molecule type" value="Genomic_DNA"/>
</dbReference>
<proteinExistence type="predicted"/>
<keyword evidence="6" id="KW-1185">Reference proteome</keyword>
<keyword evidence="1" id="KW-0040">ANK repeat</keyword>
<dbReference type="SMART" id="SM00248">
    <property type="entry name" value="ANK"/>
    <property type="match status" value="1"/>
</dbReference>
<dbReference type="PROSITE" id="PS50297">
    <property type="entry name" value="ANK_REP_REGION"/>
    <property type="match status" value="1"/>
</dbReference>
<dbReference type="PANTHER" id="PTHR46599:SF3">
    <property type="entry name" value="PIGGYBAC TRANSPOSABLE ELEMENT-DERIVED PROTEIN 4"/>
    <property type="match status" value="1"/>
</dbReference>
<dbReference type="Gene3D" id="1.25.40.20">
    <property type="entry name" value="Ankyrin repeat-containing domain"/>
    <property type="match status" value="1"/>
</dbReference>
<feature type="coiled-coil region" evidence="2">
    <location>
        <begin position="1792"/>
        <end position="1899"/>
    </location>
</feature>
<comment type="caution">
    <text evidence="5">The sequence shown here is derived from an EMBL/GenBank/DDBJ whole genome shotgun (WGS) entry which is preliminary data.</text>
</comment>
<gene>
    <name evidence="5" type="ORF">CYMTET_37897</name>
</gene>
<dbReference type="InterPro" id="IPR003593">
    <property type="entry name" value="AAA+_ATPase"/>
</dbReference>
<feature type="region of interest" description="Disordered" evidence="3">
    <location>
        <begin position="1131"/>
        <end position="1175"/>
    </location>
</feature>
<dbReference type="SUPFAM" id="SSF48403">
    <property type="entry name" value="Ankyrin repeat"/>
    <property type="match status" value="1"/>
</dbReference>
<evidence type="ECO:0000256" key="3">
    <source>
        <dbReference type="SAM" id="MobiDB-lite"/>
    </source>
</evidence>